<evidence type="ECO:0000256" key="4">
    <source>
        <dbReference type="ARBA" id="ARBA00023172"/>
    </source>
</evidence>
<dbReference type="RefSeq" id="WP_074893623.1">
    <property type="nucleotide sequence ID" value="NZ_FOHW01000068.1"/>
</dbReference>
<dbReference type="PANTHER" id="PTHR30629">
    <property type="entry name" value="PROPHAGE INTEGRASE"/>
    <property type="match status" value="1"/>
</dbReference>
<name>A0A1I0JQH0_9PSED</name>
<dbReference type="InterPro" id="IPR050808">
    <property type="entry name" value="Phage_Integrase"/>
</dbReference>
<sequence>MTTAAVKITEAEIKRQAAGTVQDVRDLENKGLYLRFNKARTGGSWYLVSKGKWNPIGTFPELTYKQVVAALPSARLRLAAGEGASLSKWDTVGELLDWFSDRMSRDRNLSAKRKNTGASMIKCHLKPRLGEFPLIGLDKATLDTLLMWPLQETISIDYVRSVFQLLALAFRQAAKLGMITSNPMAAIRFNDFSKAKVGIKPSRLRGVQLEALIGQLTKVTDTNPLDSMLALMMLCHGTRIGETRMARWAHISLAEREWFIPAENTKTGVEHHLPLTEQVCALLTLYRDGQYARGYDGQYLFPARNGKALGEAQGCAVFRRLGQGEWTSHDLRKVARTGWADLGVDHLIGELLINHAMGHNVKVYIQSDVMSRKRDALERWHAHLDQKGLGLIHGLTGFRFEDSGNALEATAHRACNPIQESTIGEVSKA</sequence>
<dbReference type="PANTHER" id="PTHR30629:SF6">
    <property type="entry name" value="PROPHAGE INTEGRASE INTA-RELATED"/>
    <property type="match status" value="1"/>
</dbReference>
<organism evidence="6 7">
    <name type="scientific">Pseudomonas graminis</name>
    <dbReference type="NCBI Taxonomy" id="158627"/>
    <lineage>
        <taxon>Bacteria</taxon>
        <taxon>Pseudomonadati</taxon>
        <taxon>Pseudomonadota</taxon>
        <taxon>Gammaproteobacteria</taxon>
        <taxon>Pseudomonadales</taxon>
        <taxon>Pseudomonadaceae</taxon>
        <taxon>Pseudomonas</taxon>
    </lineage>
</organism>
<keyword evidence="3" id="KW-0238">DNA-binding</keyword>
<dbReference type="AlphaFoldDB" id="A0A1I0JQH0"/>
<dbReference type="GO" id="GO:0015074">
    <property type="term" value="P:DNA integration"/>
    <property type="evidence" value="ECO:0007669"/>
    <property type="project" value="UniProtKB-KW"/>
</dbReference>
<dbReference type="Proteomes" id="UP000182332">
    <property type="component" value="Unassembled WGS sequence"/>
</dbReference>
<dbReference type="CDD" id="cd00801">
    <property type="entry name" value="INT_P4_C"/>
    <property type="match status" value="1"/>
</dbReference>
<dbReference type="InterPro" id="IPR010998">
    <property type="entry name" value="Integrase_recombinase_N"/>
</dbReference>
<keyword evidence="4" id="KW-0233">DNA recombination</keyword>
<evidence type="ECO:0000313" key="6">
    <source>
        <dbReference type="EMBL" id="SEU12075.1"/>
    </source>
</evidence>
<dbReference type="InterPro" id="IPR011010">
    <property type="entry name" value="DNA_brk_join_enz"/>
</dbReference>
<dbReference type="GO" id="GO:0003677">
    <property type="term" value="F:DNA binding"/>
    <property type="evidence" value="ECO:0007669"/>
    <property type="project" value="UniProtKB-KW"/>
</dbReference>
<dbReference type="InterPro" id="IPR002104">
    <property type="entry name" value="Integrase_catalytic"/>
</dbReference>
<dbReference type="PROSITE" id="PS51898">
    <property type="entry name" value="TYR_RECOMBINASE"/>
    <property type="match status" value="1"/>
</dbReference>
<dbReference type="GO" id="GO:0006310">
    <property type="term" value="P:DNA recombination"/>
    <property type="evidence" value="ECO:0007669"/>
    <property type="project" value="UniProtKB-KW"/>
</dbReference>
<dbReference type="SUPFAM" id="SSF56349">
    <property type="entry name" value="DNA breaking-rejoining enzymes"/>
    <property type="match status" value="1"/>
</dbReference>
<gene>
    <name evidence="6" type="ORF">SAMN05216197_16813</name>
</gene>
<evidence type="ECO:0000256" key="3">
    <source>
        <dbReference type="ARBA" id="ARBA00023125"/>
    </source>
</evidence>
<evidence type="ECO:0000259" key="5">
    <source>
        <dbReference type="PROSITE" id="PS51898"/>
    </source>
</evidence>
<reference evidence="6 7" key="1">
    <citation type="submission" date="2016-10" db="EMBL/GenBank/DDBJ databases">
        <authorList>
            <person name="de Groot N.N."/>
        </authorList>
    </citation>
    <scope>NUCLEOTIDE SEQUENCE [LARGE SCALE GENOMIC DNA]</scope>
    <source>
        <strain evidence="6 7">DSM 11363</strain>
    </source>
</reference>
<dbReference type="Pfam" id="PF00589">
    <property type="entry name" value="Phage_integrase"/>
    <property type="match status" value="1"/>
</dbReference>
<evidence type="ECO:0000256" key="2">
    <source>
        <dbReference type="ARBA" id="ARBA00022908"/>
    </source>
</evidence>
<evidence type="ECO:0000313" key="7">
    <source>
        <dbReference type="Proteomes" id="UP000182332"/>
    </source>
</evidence>
<protein>
    <submittedName>
        <fullName evidence="6">Phage integrase family protein</fullName>
    </submittedName>
</protein>
<accession>A0A1I0JQH0</accession>
<keyword evidence="2" id="KW-0229">DNA integration</keyword>
<dbReference type="InterPro" id="IPR013762">
    <property type="entry name" value="Integrase-like_cat_sf"/>
</dbReference>
<evidence type="ECO:0000256" key="1">
    <source>
        <dbReference type="ARBA" id="ARBA00008857"/>
    </source>
</evidence>
<feature type="domain" description="Tyr recombinase" evidence="5">
    <location>
        <begin position="199"/>
        <end position="378"/>
    </location>
</feature>
<comment type="similarity">
    <text evidence="1">Belongs to the 'phage' integrase family.</text>
</comment>
<proteinExistence type="inferred from homology"/>
<dbReference type="Gene3D" id="1.10.443.10">
    <property type="entry name" value="Intergrase catalytic core"/>
    <property type="match status" value="1"/>
</dbReference>
<dbReference type="EMBL" id="FOHW01000068">
    <property type="protein sequence ID" value="SEU12075.1"/>
    <property type="molecule type" value="Genomic_DNA"/>
</dbReference>
<dbReference type="Gene3D" id="1.10.150.130">
    <property type="match status" value="1"/>
</dbReference>
<dbReference type="OrthoDB" id="9795573at2"/>